<evidence type="ECO:0000313" key="2">
    <source>
        <dbReference type="EMBL" id="KAF1389640.1"/>
    </source>
</evidence>
<accession>A0A6A5F7V5</accession>
<dbReference type="InterPro" id="IPR053237">
    <property type="entry name" value="Natterin_C"/>
</dbReference>
<evidence type="ECO:0000313" key="3">
    <source>
        <dbReference type="Proteomes" id="UP000465112"/>
    </source>
</evidence>
<dbReference type="SUPFAM" id="SSF56973">
    <property type="entry name" value="Aerolisin/ETX pore-forming domain"/>
    <property type="match status" value="1"/>
</dbReference>
<dbReference type="CDD" id="cd20220">
    <property type="entry name" value="PFM_natterin-3-like"/>
    <property type="match status" value="1"/>
</dbReference>
<dbReference type="Gene3D" id="2.170.15.10">
    <property type="entry name" value="Proaerolysin, chain A, domain 3"/>
    <property type="match status" value="1"/>
</dbReference>
<dbReference type="EMBL" id="VHII01000006">
    <property type="protein sequence ID" value="KAF1389640.1"/>
    <property type="molecule type" value="Genomic_DNA"/>
</dbReference>
<dbReference type="SMART" id="SM00696">
    <property type="entry name" value="DM9"/>
    <property type="match status" value="1"/>
</dbReference>
<name>A0A6A5F7V5_PERFL</name>
<sequence>MATKFEQMNSFWRTIGVLLLIALPALSSASEKNDNLVMSLNPSLENIVPNIPANQSENQANKAKTVVVLKGIENNVDQSPSLKVGQTNLEWQTFDGSLPNGAVSSYNEYVKRTDYVGKFRREAGFYNPEKNPCFLYYPYCNKELHGSPFEILVNKDNFEFLEWKDGSWGSVPDNAVETYSGSNVYVGKNQYGLGKVDVQNKCFYLPWEGYEYWYRDYEVLTVNKDAISEDISDVKYKTDDVKIIQHPPETMQKSVLTNNECHSVKQTNTLSKTTQREQRWDTSFSFTVGVKSTITAGIPEIMSASVEVSAETTLQYTKGTTHIESTTHTVSVEAEIPAKHSCRVSMVGYKYTADIPYTARLKRTYRNGKTTWMSISGTYKSVQMGEVRGVVDHSEPIPDAKLCP</sequence>
<gene>
    <name evidence="2" type="ORF">PFLUV_G00075570</name>
</gene>
<proteinExistence type="predicted"/>
<feature type="signal peptide" evidence="1">
    <location>
        <begin position="1"/>
        <end position="29"/>
    </location>
</feature>
<keyword evidence="3" id="KW-1185">Reference proteome</keyword>
<dbReference type="Proteomes" id="UP000465112">
    <property type="component" value="Chromosome 6"/>
</dbReference>
<dbReference type="InterPro" id="IPR006616">
    <property type="entry name" value="DM9_repeat"/>
</dbReference>
<dbReference type="PANTHER" id="PTHR39244">
    <property type="entry name" value="NATTERIN-4"/>
    <property type="match status" value="1"/>
</dbReference>
<protein>
    <submittedName>
        <fullName evidence="2">Uncharacterized protein</fullName>
    </submittedName>
</protein>
<feature type="chain" id="PRO_5025561996" evidence="1">
    <location>
        <begin position="30"/>
        <end position="404"/>
    </location>
</feature>
<organism evidence="2 3">
    <name type="scientific">Perca fluviatilis</name>
    <name type="common">European perch</name>
    <dbReference type="NCBI Taxonomy" id="8168"/>
    <lineage>
        <taxon>Eukaryota</taxon>
        <taxon>Metazoa</taxon>
        <taxon>Chordata</taxon>
        <taxon>Craniata</taxon>
        <taxon>Vertebrata</taxon>
        <taxon>Euteleostomi</taxon>
        <taxon>Actinopterygii</taxon>
        <taxon>Neopterygii</taxon>
        <taxon>Teleostei</taxon>
        <taxon>Neoteleostei</taxon>
        <taxon>Acanthomorphata</taxon>
        <taxon>Eupercaria</taxon>
        <taxon>Perciformes</taxon>
        <taxon>Percoidei</taxon>
        <taxon>Percidae</taxon>
        <taxon>Percinae</taxon>
        <taxon>Perca</taxon>
    </lineage>
</organism>
<keyword evidence="1" id="KW-0732">Signal</keyword>
<comment type="caution">
    <text evidence="2">The sequence shown here is derived from an EMBL/GenBank/DDBJ whole genome shotgun (WGS) entry which is preliminary data.</text>
</comment>
<dbReference type="AlphaFoldDB" id="A0A6A5F7V5"/>
<evidence type="ECO:0000256" key="1">
    <source>
        <dbReference type="SAM" id="SignalP"/>
    </source>
</evidence>
<reference evidence="2 3" key="1">
    <citation type="submission" date="2019-06" db="EMBL/GenBank/DDBJ databases">
        <title>A chromosome-scale genome assembly of the European perch, Perca fluviatilis.</title>
        <authorList>
            <person name="Roques C."/>
            <person name="Zahm M."/>
            <person name="Cabau C."/>
            <person name="Klopp C."/>
            <person name="Bouchez O."/>
            <person name="Donnadieu C."/>
            <person name="Kuhl H."/>
            <person name="Gislard M."/>
            <person name="Guendouz S."/>
            <person name="Journot L."/>
            <person name="Haffray P."/>
            <person name="Bestin A."/>
            <person name="Morvezen R."/>
            <person name="Feron R."/>
            <person name="Wen M."/>
            <person name="Jouanno E."/>
            <person name="Herpin A."/>
            <person name="Schartl M."/>
            <person name="Postlethwait J."/>
            <person name="Schaerlinger B."/>
            <person name="Chardard D."/>
            <person name="Lecocq T."/>
            <person name="Poncet C."/>
            <person name="Jaffrelo L."/>
            <person name="Lampietro C."/>
            <person name="Guiguen Y."/>
        </authorList>
    </citation>
    <scope>NUCLEOTIDE SEQUENCE [LARGE SCALE GENOMIC DNA]</scope>
    <source>
        <tissue evidence="2">Blood</tissue>
    </source>
</reference>
<dbReference type="PANTHER" id="PTHR39244:SF5">
    <property type="entry name" value="NATTERIN-3-LIKE"/>
    <property type="match status" value="1"/>
</dbReference>